<dbReference type="PROSITE" id="PS50048">
    <property type="entry name" value="ZN2_CY6_FUNGAL_2"/>
    <property type="match status" value="1"/>
</dbReference>
<evidence type="ECO:0000256" key="1">
    <source>
        <dbReference type="ARBA" id="ARBA00023015"/>
    </source>
</evidence>
<evidence type="ECO:0000313" key="5">
    <source>
        <dbReference type="EMBL" id="OIW24128.1"/>
    </source>
</evidence>
<dbReference type="SUPFAM" id="SSF57701">
    <property type="entry name" value="Zn2/Cys6 DNA-binding domain"/>
    <property type="match status" value="1"/>
</dbReference>
<keyword evidence="3" id="KW-0539">Nucleus</keyword>
<keyword evidence="1" id="KW-0805">Transcription regulation</keyword>
<evidence type="ECO:0000256" key="3">
    <source>
        <dbReference type="ARBA" id="ARBA00023242"/>
    </source>
</evidence>
<protein>
    <recommendedName>
        <fullName evidence="4">Zn(2)-C6 fungal-type domain-containing protein</fullName>
    </recommendedName>
</protein>
<evidence type="ECO:0000313" key="6">
    <source>
        <dbReference type="Proteomes" id="UP000182658"/>
    </source>
</evidence>
<dbReference type="InterPro" id="IPR001138">
    <property type="entry name" value="Zn2Cys6_DnaBD"/>
</dbReference>
<name>A0A1J7J2S5_9PEZI</name>
<evidence type="ECO:0000259" key="4">
    <source>
        <dbReference type="PROSITE" id="PS50048"/>
    </source>
</evidence>
<organism evidence="5 6">
    <name type="scientific">Coniochaeta ligniaria NRRL 30616</name>
    <dbReference type="NCBI Taxonomy" id="1408157"/>
    <lineage>
        <taxon>Eukaryota</taxon>
        <taxon>Fungi</taxon>
        <taxon>Dikarya</taxon>
        <taxon>Ascomycota</taxon>
        <taxon>Pezizomycotina</taxon>
        <taxon>Sordariomycetes</taxon>
        <taxon>Sordariomycetidae</taxon>
        <taxon>Coniochaetales</taxon>
        <taxon>Coniochaetaceae</taxon>
        <taxon>Coniochaeta</taxon>
    </lineage>
</organism>
<dbReference type="PANTHER" id="PTHR47840">
    <property type="entry name" value="ZN(II)2CYS6 TRANSCRIPTION FACTOR (EUROFUNG)-RELATED"/>
    <property type="match status" value="1"/>
</dbReference>
<reference evidence="5 6" key="1">
    <citation type="submission" date="2016-10" db="EMBL/GenBank/DDBJ databases">
        <title>Draft genome sequence of Coniochaeta ligniaria NRRL30616, a lignocellulolytic fungus for bioabatement of inhibitors in plant biomass hydrolysates.</title>
        <authorList>
            <consortium name="DOE Joint Genome Institute"/>
            <person name="Jimenez D.J."/>
            <person name="Hector R.E."/>
            <person name="Riley R."/>
            <person name="Sun H."/>
            <person name="Grigoriev I.V."/>
            <person name="Van Elsas J.D."/>
            <person name="Nichols N.N."/>
        </authorList>
    </citation>
    <scope>NUCLEOTIDE SEQUENCE [LARGE SCALE GENOMIC DNA]</scope>
    <source>
        <strain evidence="5 6">NRRL 30616</strain>
    </source>
</reference>
<dbReference type="SMART" id="SM00066">
    <property type="entry name" value="GAL4"/>
    <property type="match status" value="1"/>
</dbReference>
<dbReference type="OrthoDB" id="5392779at2759"/>
<keyword evidence="6" id="KW-1185">Reference proteome</keyword>
<sequence length="728" mass="80465">MTSHGRNSIDAGKNFKRQKTRKGTRSCWACKRRKVKCTYASRADDMCIGCTRRCLDCVGQEFPEQDPRPSSKSRLVGDRIGRLEAMMQQLAEQVGGASSSSSAIPANIFIPVPPSMSRPKHRTLSQTLLAAYPSPSDFRIIGDTGGSLVLYLSLAFVTPSHLLERRVALESERLWGPRQQQYTAETHPVLIARQMLLLAGVLQYLHAAEAAKSSGSGSSSSSIYQQLGELSLPPRVLARQLAEAAMTFVTAHDRFTTSTLEGLECLWLEAAYHEHNGHPRQSWLACRRAISAWQLMGFHRRRSIPMTPPRSILRQPDGEAVDLQHIWLHLVHSELVLCLALEMPPSAACSDDTSPSVADSVTAEDDSTATAILEKRHAAIASHLLKWSERDLDFENLDAAHQIRTELDEAASAIPSGWWRTPSLHEGDDDKRLFGNILQLKEQIFHSHLLLLVELPFMLQAACGESTITTTTANEHRHHGHDHNRNHNHLLGTSHYTCLKTSRNLLHHFIHLRSSERTAGYFRLLDYYAWQAAAALLLGRLLDGRRTTTTNIFLAGPGHQQSIEDRALASEAMERMRLAGEDDEDDGDEDIHYFSGSAARYGSEDVLSSLLAMETAGIMVVVTYRTPGGVVLGSGSAVLGEEGQDTIVLRIPFVGIVSITPRVRDCSLSSGTVSGFQMGLDGEAVLQGLDGDSVEEEEEQDDETAMTRAMKLRRSAKWSIAPYMLRGI</sequence>
<dbReference type="PROSITE" id="PS00463">
    <property type="entry name" value="ZN2_CY6_FUNGAL_1"/>
    <property type="match status" value="1"/>
</dbReference>
<dbReference type="AlphaFoldDB" id="A0A1J7J2S5"/>
<evidence type="ECO:0000256" key="2">
    <source>
        <dbReference type="ARBA" id="ARBA00023163"/>
    </source>
</evidence>
<keyword evidence="2" id="KW-0804">Transcription</keyword>
<dbReference type="GO" id="GO:0000981">
    <property type="term" value="F:DNA-binding transcription factor activity, RNA polymerase II-specific"/>
    <property type="evidence" value="ECO:0007669"/>
    <property type="project" value="InterPro"/>
</dbReference>
<dbReference type="InterPro" id="IPR036864">
    <property type="entry name" value="Zn2-C6_fun-type_DNA-bd_sf"/>
</dbReference>
<dbReference type="CDD" id="cd00067">
    <property type="entry name" value="GAL4"/>
    <property type="match status" value="1"/>
</dbReference>
<dbReference type="STRING" id="1408157.A0A1J7J2S5"/>
<proteinExistence type="predicted"/>
<dbReference type="CDD" id="cd12148">
    <property type="entry name" value="fungal_TF_MHR"/>
    <property type="match status" value="1"/>
</dbReference>
<accession>A0A1J7J2S5</accession>
<dbReference type="PANTHER" id="PTHR47840:SF1">
    <property type="entry name" value="ZN(II)2CYS6 TRANSCRIPTION FACTOR (EUROFUNG)"/>
    <property type="match status" value="1"/>
</dbReference>
<dbReference type="GO" id="GO:0008270">
    <property type="term" value="F:zinc ion binding"/>
    <property type="evidence" value="ECO:0007669"/>
    <property type="project" value="InterPro"/>
</dbReference>
<dbReference type="Gene3D" id="4.10.240.10">
    <property type="entry name" value="Zn(2)-C6 fungal-type DNA-binding domain"/>
    <property type="match status" value="1"/>
</dbReference>
<gene>
    <name evidence="5" type="ORF">CONLIGDRAFT_636921</name>
</gene>
<dbReference type="InParanoid" id="A0A1J7J2S5"/>
<dbReference type="Proteomes" id="UP000182658">
    <property type="component" value="Unassembled WGS sequence"/>
</dbReference>
<dbReference type="EMBL" id="KV875104">
    <property type="protein sequence ID" value="OIW24128.1"/>
    <property type="molecule type" value="Genomic_DNA"/>
</dbReference>
<feature type="domain" description="Zn(2)-C6 fungal-type" evidence="4">
    <location>
        <begin position="26"/>
        <end position="58"/>
    </location>
</feature>